<name>A0A0R3QSB6_9BILA</name>
<accession>A0A0R3QSB6</accession>
<evidence type="ECO:0000313" key="2">
    <source>
        <dbReference type="Proteomes" id="UP000280834"/>
    </source>
</evidence>
<reference evidence="1 2" key="2">
    <citation type="submission" date="2018-11" db="EMBL/GenBank/DDBJ databases">
        <authorList>
            <consortium name="Pathogen Informatics"/>
        </authorList>
    </citation>
    <scope>NUCLEOTIDE SEQUENCE [LARGE SCALE GENOMIC DNA]</scope>
</reference>
<dbReference type="Proteomes" id="UP000280834">
    <property type="component" value="Unassembled WGS sequence"/>
</dbReference>
<proteinExistence type="predicted"/>
<reference evidence="3" key="1">
    <citation type="submission" date="2017-02" db="UniProtKB">
        <authorList>
            <consortium name="WormBaseParasite"/>
        </authorList>
    </citation>
    <scope>IDENTIFICATION</scope>
</reference>
<organism evidence="3">
    <name type="scientific">Brugia timori</name>
    <dbReference type="NCBI Taxonomy" id="42155"/>
    <lineage>
        <taxon>Eukaryota</taxon>
        <taxon>Metazoa</taxon>
        <taxon>Ecdysozoa</taxon>
        <taxon>Nematoda</taxon>
        <taxon>Chromadorea</taxon>
        <taxon>Rhabditida</taxon>
        <taxon>Spirurina</taxon>
        <taxon>Spiruromorpha</taxon>
        <taxon>Filarioidea</taxon>
        <taxon>Onchocercidae</taxon>
        <taxon>Brugia</taxon>
    </lineage>
</organism>
<dbReference type="WBParaSite" id="BTMF_0001061801-mRNA-1">
    <property type="protein sequence ID" value="BTMF_0001061801-mRNA-1"/>
    <property type="gene ID" value="BTMF_0001061801"/>
</dbReference>
<gene>
    <name evidence="1" type="ORF">BTMF_LOCUS8652</name>
</gene>
<dbReference type="EMBL" id="UZAG01016526">
    <property type="protein sequence ID" value="VDO28956.1"/>
    <property type="molecule type" value="Genomic_DNA"/>
</dbReference>
<dbReference type="AlphaFoldDB" id="A0A0R3QSB6"/>
<evidence type="ECO:0000313" key="3">
    <source>
        <dbReference type="WBParaSite" id="BTMF_0001061801-mRNA-1"/>
    </source>
</evidence>
<protein>
    <submittedName>
        <fullName evidence="1 3">Uncharacterized protein</fullName>
    </submittedName>
</protein>
<evidence type="ECO:0000313" key="1">
    <source>
        <dbReference type="EMBL" id="VDO28956.1"/>
    </source>
</evidence>
<sequence length="33" mass="3811">MFLSQSFPFLLLRNPILGLFHHLTCCIDVLSSF</sequence>
<keyword evidence="2" id="KW-1185">Reference proteome</keyword>